<dbReference type="EMBL" id="KV875102">
    <property type="protein sequence ID" value="OIW25391.1"/>
    <property type="molecule type" value="Genomic_DNA"/>
</dbReference>
<dbReference type="AlphaFoldDB" id="A0A1J7ICF6"/>
<reference evidence="2 3" key="1">
    <citation type="submission" date="2016-10" db="EMBL/GenBank/DDBJ databases">
        <title>Draft genome sequence of Coniochaeta ligniaria NRRL30616, a lignocellulolytic fungus for bioabatement of inhibitors in plant biomass hydrolysates.</title>
        <authorList>
            <consortium name="DOE Joint Genome Institute"/>
            <person name="Jimenez D.J."/>
            <person name="Hector R.E."/>
            <person name="Riley R."/>
            <person name="Sun H."/>
            <person name="Grigoriev I.V."/>
            <person name="Van Elsas J.D."/>
            <person name="Nichols N.N."/>
        </authorList>
    </citation>
    <scope>NUCLEOTIDE SEQUENCE [LARGE SCALE GENOMIC DNA]</scope>
    <source>
        <strain evidence="2 3">NRRL 30616</strain>
    </source>
</reference>
<evidence type="ECO:0000313" key="2">
    <source>
        <dbReference type="EMBL" id="OIW25391.1"/>
    </source>
</evidence>
<dbReference type="Proteomes" id="UP000182658">
    <property type="component" value="Unassembled WGS sequence"/>
</dbReference>
<accession>A0A1J7ICF6</accession>
<protein>
    <recommendedName>
        <fullName evidence="4">Ecp2 effector protein domain-containing protein</fullName>
    </recommendedName>
</protein>
<evidence type="ECO:0008006" key="4">
    <source>
        <dbReference type="Google" id="ProtNLM"/>
    </source>
</evidence>
<name>A0A1J7ICF6_9PEZI</name>
<evidence type="ECO:0000256" key="1">
    <source>
        <dbReference type="SAM" id="SignalP"/>
    </source>
</evidence>
<dbReference type="InParanoid" id="A0A1J7ICF6"/>
<keyword evidence="3" id="KW-1185">Reference proteome</keyword>
<feature type="signal peptide" evidence="1">
    <location>
        <begin position="1"/>
        <end position="20"/>
    </location>
</feature>
<gene>
    <name evidence="2" type="ORF">CONLIGDRAFT_685237</name>
</gene>
<dbReference type="OrthoDB" id="3584383at2759"/>
<keyword evidence="1" id="KW-0732">Signal</keyword>
<sequence length="271" mass="28361">MHISLTALSTSLLLSHLTSASVASEETCYSSEGGSLLCYRSPSGEPQTVDVANVSYIAAYLRRYGRTNPCKPGFYTMLAQDTADCAEWTLYTRGSALALAKHVDPAVNTSVLFDDMATTIDGGGDTATDAQKRAAIIGCLSDDGSLGVVVNATNPAYVTEEYVASGYQPDPTAIIMHAPTGIVGIVAGLVLLAAPASARTWAGGVNMDEACQEQYANPSEQAIRSGNGAYDWWCYDPNGSGHGGAINVDEYCKVTYHGNAYADPQGGGAFD</sequence>
<feature type="chain" id="PRO_5012814584" description="Ecp2 effector protein domain-containing protein" evidence="1">
    <location>
        <begin position="21"/>
        <end position="271"/>
    </location>
</feature>
<proteinExistence type="predicted"/>
<organism evidence="2 3">
    <name type="scientific">Coniochaeta ligniaria NRRL 30616</name>
    <dbReference type="NCBI Taxonomy" id="1408157"/>
    <lineage>
        <taxon>Eukaryota</taxon>
        <taxon>Fungi</taxon>
        <taxon>Dikarya</taxon>
        <taxon>Ascomycota</taxon>
        <taxon>Pezizomycotina</taxon>
        <taxon>Sordariomycetes</taxon>
        <taxon>Sordariomycetidae</taxon>
        <taxon>Coniochaetales</taxon>
        <taxon>Coniochaetaceae</taxon>
        <taxon>Coniochaeta</taxon>
    </lineage>
</organism>
<evidence type="ECO:0000313" key="3">
    <source>
        <dbReference type="Proteomes" id="UP000182658"/>
    </source>
</evidence>